<gene>
    <name evidence="2" type="ORF">VMCG_10444</name>
</gene>
<accession>A0A423VBC7</accession>
<evidence type="ECO:0000256" key="1">
    <source>
        <dbReference type="SAM" id="MobiDB-lite"/>
    </source>
</evidence>
<feature type="compositionally biased region" description="Basic and acidic residues" evidence="1">
    <location>
        <begin position="70"/>
        <end position="84"/>
    </location>
</feature>
<reference evidence="2 3" key="1">
    <citation type="submission" date="2015-09" db="EMBL/GenBank/DDBJ databases">
        <title>Host preference determinants of Valsa canker pathogens revealed by comparative genomics.</title>
        <authorList>
            <person name="Yin Z."/>
            <person name="Huang L."/>
        </authorList>
    </citation>
    <scope>NUCLEOTIDE SEQUENCE [LARGE SCALE GENOMIC DNA]</scope>
    <source>
        <strain evidence="2 3">03-1</strain>
    </source>
</reference>
<name>A0A423VBC7_9PEZI</name>
<dbReference type="AlphaFoldDB" id="A0A423VBC7"/>
<dbReference type="Proteomes" id="UP000283895">
    <property type="component" value="Unassembled WGS sequence"/>
</dbReference>
<evidence type="ECO:0000313" key="2">
    <source>
        <dbReference type="EMBL" id="ROV88124.1"/>
    </source>
</evidence>
<evidence type="ECO:0000313" key="3">
    <source>
        <dbReference type="Proteomes" id="UP000283895"/>
    </source>
</evidence>
<proteinExistence type="predicted"/>
<comment type="caution">
    <text evidence="2">The sequence shown here is derived from an EMBL/GenBank/DDBJ whole genome shotgun (WGS) entry which is preliminary data.</text>
</comment>
<feature type="region of interest" description="Disordered" evidence="1">
    <location>
        <begin position="60"/>
        <end position="91"/>
    </location>
</feature>
<protein>
    <submittedName>
        <fullName evidence="2">Uncharacterized protein</fullName>
    </submittedName>
</protein>
<organism evidence="2 3">
    <name type="scientific">Cytospora schulzeri</name>
    <dbReference type="NCBI Taxonomy" id="448051"/>
    <lineage>
        <taxon>Eukaryota</taxon>
        <taxon>Fungi</taxon>
        <taxon>Dikarya</taxon>
        <taxon>Ascomycota</taxon>
        <taxon>Pezizomycotina</taxon>
        <taxon>Sordariomycetes</taxon>
        <taxon>Sordariomycetidae</taxon>
        <taxon>Diaporthales</taxon>
        <taxon>Cytosporaceae</taxon>
        <taxon>Cytospora</taxon>
    </lineage>
</organism>
<keyword evidence="3" id="KW-1185">Reference proteome</keyword>
<sequence>MPSWFKEAPTDPIEVIGDELDQHFFDKELPIDVKSKVEGPPAHEQLDDDQAARRLRALREHALNDPNLPAEDRGRARQKTDAAERVYLASD</sequence>
<dbReference type="EMBL" id="LKEA01000083">
    <property type="protein sequence ID" value="ROV88124.1"/>
    <property type="molecule type" value="Genomic_DNA"/>
</dbReference>